<dbReference type="EMBL" id="CP046052">
    <property type="protein sequence ID" value="QGM47356.1"/>
    <property type="molecule type" value="Genomic_DNA"/>
</dbReference>
<proteinExistence type="predicted"/>
<evidence type="ECO:0000256" key="1">
    <source>
        <dbReference type="SAM" id="Phobius"/>
    </source>
</evidence>
<protein>
    <submittedName>
        <fullName evidence="2">Uncharacterized protein</fullName>
    </submittedName>
</protein>
<accession>A0A6B8KG93</accession>
<keyword evidence="1" id="KW-0472">Membrane</keyword>
<keyword evidence="3" id="KW-1185">Reference proteome</keyword>
<reference evidence="2 3" key="1">
    <citation type="submission" date="2019-11" db="EMBL/GenBank/DDBJ databases">
        <title>The genome sequence of Methylocystis heyeri.</title>
        <authorList>
            <person name="Oshkin I.Y."/>
            <person name="Miroshnikov K."/>
            <person name="Dedysh S.N."/>
        </authorList>
    </citation>
    <scope>NUCLEOTIDE SEQUENCE [LARGE SCALE GENOMIC DNA]</scope>
    <source>
        <strain evidence="2 3">H2</strain>
    </source>
</reference>
<keyword evidence="1" id="KW-1133">Transmembrane helix</keyword>
<evidence type="ECO:0000313" key="2">
    <source>
        <dbReference type="EMBL" id="QGM47356.1"/>
    </source>
</evidence>
<gene>
    <name evidence="2" type="ORF">H2LOC_017620</name>
</gene>
<feature type="transmembrane region" description="Helical" evidence="1">
    <location>
        <begin position="23"/>
        <end position="47"/>
    </location>
</feature>
<name>A0A6B8KG93_9HYPH</name>
<dbReference type="RefSeq" id="WP_154331708.1">
    <property type="nucleotide sequence ID" value="NZ_CP046052.1"/>
</dbReference>
<evidence type="ECO:0000313" key="3">
    <source>
        <dbReference type="Proteomes" id="UP000309061"/>
    </source>
</evidence>
<keyword evidence="1" id="KW-0812">Transmembrane</keyword>
<dbReference type="AlphaFoldDB" id="A0A6B8KG93"/>
<dbReference type="Proteomes" id="UP000309061">
    <property type="component" value="Chromosome"/>
</dbReference>
<sequence length="48" mass="5061">MLFAIDQKYGAPSSERVTSTRTAICVAAICLLASTPLLVSFALMAWAA</sequence>
<organism evidence="2 3">
    <name type="scientific">Methylocystis heyeri</name>
    <dbReference type="NCBI Taxonomy" id="391905"/>
    <lineage>
        <taxon>Bacteria</taxon>
        <taxon>Pseudomonadati</taxon>
        <taxon>Pseudomonadota</taxon>
        <taxon>Alphaproteobacteria</taxon>
        <taxon>Hyphomicrobiales</taxon>
        <taxon>Methylocystaceae</taxon>
        <taxon>Methylocystis</taxon>
    </lineage>
</organism>
<dbReference type="KEGG" id="mhey:H2LOC_017620"/>